<dbReference type="Proteomes" id="UP000243985">
    <property type="component" value="Unassembled WGS sequence"/>
</dbReference>
<sequence length="33" mass="4153">MRNLEKEQEFKQWLKENPYDDRTIDSRITIAKR</sequence>
<organism evidence="1 2">
    <name type="scientific">Capnocytophaga leadbetteri</name>
    <dbReference type="NCBI Taxonomy" id="327575"/>
    <lineage>
        <taxon>Bacteria</taxon>
        <taxon>Pseudomonadati</taxon>
        <taxon>Bacteroidota</taxon>
        <taxon>Flavobacteriia</taxon>
        <taxon>Flavobacteriales</taxon>
        <taxon>Flavobacteriaceae</taxon>
        <taxon>Capnocytophaga</taxon>
    </lineage>
</organism>
<protein>
    <submittedName>
        <fullName evidence="1">Uncharacterized protein</fullName>
    </submittedName>
</protein>
<name>A0A2T5XUF3_9FLAO</name>
<evidence type="ECO:0000313" key="1">
    <source>
        <dbReference type="EMBL" id="PTX06910.1"/>
    </source>
</evidence>
<gene>
    <name evidence="1" type="ORF">C8P65_10687</name>
</gene>
<evidence type="ECO:0000313" key="2">
    <source>
        <dbReference type="Proteomes" id="UP000243985"/>
    </source>
</evidence>
<proteinExistence type="predicted"/>
<dbReference type="EMBL" id="QBKG01000006">
    <property type="protein sequence ID" value="PTX06910.1"/>
    <property type="molecule type" value="Genomic_DNA"/>
</dbReference>
<reference evidence="1 2" key="1">
    <citation type="submission" date="2018-04" db="EMBL/GenBank/DDBJ databases">
        <title>Genomic Encyclopedia of Archaeal and Bacterial Type Strains, Phase II (KMG-II): from individual species to whole genera.</title>
        <authorList>
            <person name="Goeker M."/>
        </authorList>
    </citation>
    <scope>NUCLEOTIDE SEQUENCE [LARGE SCALE GENOMIC DNA]</scope>
    <source>
        <strain evidence="1 2">DSM 22902</strain>
    </source>
</reference>
<dbReference type="AlphaFoldDB" id="A0A2T5XUF3"/>
<comment type="caution">
    <text evidence="1">The sequence shown here is derived from an EMBL/GenBank/DDBJ whole genome shotgun (WGS) entry which is preliminary data.</text>
</comment>
<accession>A0A2T5XUF3</accession>